<dbReference type="Proteomes" id="UP001620626">
    <property type="component" value="Unassembled WGS sequence"/>
</dbReference>
<feature type="domain" description="B30.2/SPRY" evidence="2">
    <location>
        <begin position="180"/>
        <end position="372"/>
    </location>
</feature>
<evidence type="ECO:0000313" key="3">
    <source>
        <dbReference type="EMBL" id="KAL3117396.1"/>
    </source>
</evidence>
<accession>A0ABD2LQ82</accession>
<keyword evidence="4" id="KW-1185">Reference proteome</keyword>
<name>A0ABD2LQ82_9BILA</name>
<organism evidence="3 4">
    <name type="scientific">Heterodera trifolii</name>
    <dbReference type="NCBI Taxonomy" id="157864"/>
    <lineage>
        <taxon>Eukaryota</taxon>
        <taxon>Metazoa</taxon>
        <taxon>Ecdysozoa</taxon>
        <taxon>Nematoda</taxon>
        <taxon>Chromadorea</taxon>
        <taxon>Rhabditida</taxon>
        <taxon>Tylenchina</taxon>
        <taxon>Tylenchomorpha</taxon>
        <taxon>Tylenchoidea</taxon>
        <taxon>Heteroderidae</taxon>
        <taxon>Heteroderinae</taxon>
        <taxon>Heterodera</taxon>
    </lineage>
</organism>
<dbReference type="AlphaFoldDB" id="A0ABD2LQ82"/>
<dbReference type="SUPFAM" id="SSF49899">
    <property type="entry name" value="Concanavalin A-like lectins/glucanases"/>
    <property type="match status" value="1"/>
</dbReference>
<feature type="region of interest" description="Disordered" evidence="1">
    <location>
        <begin position="1"/>
        <end position="49"/>
    </location>
</feature>
<dbReference type="Gene3D" id="2.60.120.920">
    <property type="match status" value="1"/>
</dbReference>
<proteinExistence type="predicted"/>
<evidence type="ECO:0000256" key="1">
    <source>
        <dbReference type="SAM" id="MobiDB-lite"/>
    </source>
</evidence>
<dbReference type="Pfam" id="PF00622">
    <property type="entry name" value="SPRY"/>
    <property type="match status" value="1"/>
</dbReference>
<dbReference type="InterPro" id="IPR043136">
    <property type="entry name" value="B30.2/SPRY_sf"/>
</dbReference>
<evidence type="ECO:0000259" key="2">
    <source>
        <dbReference type="PROSITE" id="PS50188"/>
    </source>
</evidence>
<dbReference type="SMART" id="SM00449">
    <property type="entry name" value="SPRY"/>
    <property type="match status" value="1"/>
</dbReference>
<dbReference type="InterPro" id="IPR013320">
    <property type="entry name" value="ConA-like_dom_sf"/>
</dbReference>
<sequence>MSISNNSINDGDDLTPAENDEVDGDAINLDNDGQFDGEKSKLITDRQQLKESREKIAKMEMELKMAKLELENQQERMGEQQEFDENTELEKQLHETTTKSECFSQLHNDQKKILEKISEFEKQQKEQTKATADQLSKILEKISEFEKQREEQSKASADQFSKIMEKITELEKQHENMPKATSDQFSKVQNDQSLFFFRQNYWDANVCHKNLEIIDDKSLTVHHKGNDYDWSSVFAKHPILLDNNSSNLFYYEISVKNNIGWVFFGFAFKQHIKLDWVIENCGTYGYENDGEIWINKQRKGIKAEHSYGVGDTVGIGVNSATRQIIFTKNGLRLDSFNDFFVAPRFADDSLHPFVSLCNFDEKIEANFGPNFKFDLTTL</sequence>
<dbReference type="EMBL" id="JBICBT010000324">
    <property type="protein sequence ID" value="KAL3117396.1"/>
    <property type="molecule type" value="Genomic_DNA"/>
</dbReference>
<feature type="region of interest" description="Disordered" evidence="1">
    <location>
        <begin position="73"/>
        <end position="93"/>
    </location>
</feature>
<protein>
    <recommendedName>
        <fullName evidence="2">B30.2/SPRY domain-containing protein</fullName>
    </recommendedName>
</protein>
<dbReference type="PROSITE" id="PS50188">
    <property type="entry name" value="B302_SPRY"/>
    <property type="match status" value="1"/>
</dbReference>
<dbReference type="InterPro" id="IPR044736">
    <property type="entry name" value="Gid1/RanBPM/SPLA_SPRY"/>
</dbReference>
<evidence type="ECO:0000313" key="4">
    <source>
        <dbReference type="Proteomes" id="UP001620626"/>
    </source>
</evidence>
<comment type="caution">
    <text evidence="3">The sequence shown here is derived from an EMBL/GenBank/DDBJ whole genome shotgun (WGS) entry which is preliminary data.</text>
</comment>
<gene>
    <name evidence="3" type="ORF">niasHT_000147</name>
</gene>
<reference evidence="3 4" key="1">
    <citation type="submission" date="2024-10" db="EMBL/GenBank/DDBJ databases">
        <authorList>
            <person name="Kim D."/>
        </authorList>
    </citation>
    <scope>NUCLEOTIDE SEQUENCE [LARGE SCALE GENOMIC DNA]</scope>
    <source>
        <strain evidence="3">BH-2024</strain>
    </source>
</reference>
<feature type="compositionally biased region" description="Basic and acidic residues" evidence="1">
    <location>
        <begin position="36"/>
        <end position="49"/>
    </location>
</feature>
<dbReference type="CDD" id="cd12885">
    <property type="entry name" value="SPRY_RanBP_like"/>
    <property type="match status" value="1"/>
</dbReference>
<dbReference type="InterPro" id="IPR001870">
    <property type="entry name" value="B30.2/SPRY"/>
</dbReference>
<feature type="compositionally biased region" description="Acidic residues" evidence="1">
    <location>
        <begin position="10"/>
        <end position="24"/>
    </location>
</feature>
<dbReference type="InterPro" id="IPR003877">
    <property type="entry name" value="SPRY_dom"/>
</dbReference>